<organism evidence="2 3">
    <name type="scientific">Mycobacterium florentinum</name>
    <dbReference type="NCBI Taxonomy" id="292462"/>
    <lineage>
        <taxon>Bacteria</taxon>
        <taxon>Bacillati</taxon>
        <taxon>Actinomycetota</taxon>
        <taxon>Actinomycetes</taxon>
        <taxon>Mycobacteriales</taxon>
        <taxon>Mycobacteriaceae</taxon>
        <taxon>Mycobacterium</taxon>
        <taxon>Mycobacterium simiae complex</taxon>
    </lineage>
</organism>
<feature type="domain" description="EAL" evidence="1">
    <location>
        <begin position="1"/>
        <end position="107"/>
    </location>
</feature>
<reference evidence="2 3" key="1">
    <citation type="submission" date="2016-01" db="EMBL/GenBank/DDBJ databases">
        <title>The new phylogeny of the genus Mycobacterium.</title>
        <authorList>
            <person name="Tarcisio F."/>
            <person name="Conor M."/>
            <person name="Antonella G."/>
            <person name="Elisabetta G."/>
            <person name="Giulia F.S."/>
            <person name="Sara T."/>
            <person name="Anna F."/>
            <person name="Clotilde B."/>
            <person name="Roberto B."/>
            <person name="Veronica D.S."/>
            <person name="Fabio R."/>
            <person name="Monica P."/>
            <person name="Olivier J."/>
            <person name="Enrico T."/>
            <person name="Nicola S."/>
        </authorList>
    </citation>
    <scope>NUCLEOTIDE SEQUENCE [LARGE SCALE GENOMIC DNA]</scope>
    <source>
        <strain evidence="2 3">DSM 44852</strain>
    </source>
</reference>
<evidence type="ECO:0000313" key="2">
    <source>
        <dbReference type="EMBL" id="ORV55798.1"/>
    </source>
</evidence>
<dbReference type="EMBL" id="LQOV01000006">
    <property type="protein sequence ID" value="ORV55798.1"/>
    <property type="molecule type" value="Genomic_DNA"/>
</dbReference>
<dbReference type="InterPro" id="IPR001633">
    <property type="entry name" value="EAL_dom"/>
</dbReference>
<keyword evidence="3" id="KW-1185">Reference proteome</keyword>
<dbReference type="GO" id="GO:0071111">
    <property type="term" value="F:cyclic-guanylate-specific phosphodiesterase activity"/>
    <property type="evidence" value="ECO:0007669"/>
    <property type="project" value="InterPro"/>
</dbReference>
<sequence>MNELGIGVALDDFGTGYNSLTYLHELPVQFVKRDRGLAAGVEPGRNLTLYRSVIGLCEALGLKVIAEGIETAEQAETVFMAGCGLAQGHLFGAAAGLTDIAIPSAGR</sequence>
<dbReference type="CDD" id="cd01948">
    <property type="entry name" value="EAL"/>
    <property type="match status" value="1"/>
</dbReference>
<evidence type="ECO:0000259" key="1">
    <source>
        <dbReference type="PROSITE" id="PS50883"/>
    </source>
</evidence>
<dbReference type="SUPFAM" id="SSF141868">
    <property type="entry name" value="EAL domain-like"/>
    <property type="match status" value="1"/>
</dbReference>
<dbReference type="Pfam" id="PF00563">
    <property type="entry name" value="EAL"/>
    <property type="match status" value="1"/>
</dbReference>
<name>A0A1X1UGG7_MYCFL</name>
<comment type="caution">
    <text evidence="2">The sequence shown here is derived from an EMBL/GenBank/DDBJ whole genome shotgun (WGS) entry which is preliminary data.</text>
</comment>
<dbReference type="Proteomes" id="UP000193010">
    <property type="component" value="Unassembled WGS sequence"/>
</dbReference>
<dbReference type="InterPro" id="IPR035919">
    <property type="entry name" value="EAL_sf"/>
</dbReference>
<dbReference type="PROSITE" id="PS50883">
    <property type="entry name" value="EAL"/>
    <property type="match status" value="1"/>
</dbReference>
<dbReference type="Gene3D" id="3.20.20.450">
    <property type="entry name" value="EAL domain"/>
    <property type="match status" value="1"/>
</dbReference>
<gene>
    <name evidence="2" type="ORF">AWC05_11435</name>
</gene>
<dbReference type="PANTHER" id="PTHR33121:SF70">
    <property type="entry name" value="SIGNALING PROTEIN YKOW"/>
    <property type="match status" value="1"/>
</dbReference>
<evidence type="ECO:0000313" key="3">
    <source>
        <dbReference type="Proteomes" id="UP000193010"/>
    </source>
</evidence>
<dbReference type="STRING" id="292462.AWC05_11435"/>
<protein>
    <recommendedName>
        <fullName evidence="1">EAL domain-containing protein</fullName>
    </recommendedName>
</protein>
<proteinExistence type="predicted"/>
<dbReference type="InterPro" id="IPR050706">
    <property type="entry name" value="Cyclic-di-GMP_PDE-like"/>
</dbReference>
<accession>A0A1X1UGG7</accession>
<dbReference type="PANTHER" id="PTHR33121">
    <property type="entry name" value="CYCLIC DI-GMP PHOSPHODIESTERASE PDEF"/>
    <property type="match status" value="1"/>
</dbReference>
<dbReference type="AlphaFoldDB" id="A0A1X1UGG7"/>